<evidence type="ECO:0000256" key="2">
    <source>
        <dbReference type="ARBA" id="ARBA00022692"/>
    </source>
</evidence>
<sequence>MWDEIEFNPERVPLTKLILHVLQFVMSFVIWCLEIAVFRGDGAKIDGNNGWTFAVCFLSIPAWIYLIGAPRFPRTRKLAEPHAMIIVDAVFTFLWLSAFATQASYNTKDSCGNRCSISKAIVGLGVMIFLLFCVTTFLSIYTLKYYQFNGHLPGYDRGGANKTQNIDPDKAAFSMAPHDEEAYAPVNMNDHDNDGHHAPAPHDPHDPHAFDTGYGYGEPTQDPYSSMGSRRRNDDDNPFDDRNKYAVPAAGEGYGAGSSSYSGAGAGRPYAKPAVSEYDDDQPVQFPAGNYDRTVQH</sequence>
<dbReference type="Pfam" id="PF01284">
    <property type="entry name" value="MARVEL"/>
    <property type="match status" value="1"/>
</dbReference>
<evidence type="ECO:0000313" key="10">
    <source>
        <dbReference type="Proteomes" id="UP000319257"/>
    </source>
</evidence>
<evidence type="ECO:0000256" key="6">
    <source>
        <dbReference type="SAM" id="Phobius"/>
    </source>
</evidence>
<feature type="domain" description="MARVEL" evidence="7">
    <location>
        <begin position="15"/>
        <end position="138"/>
    </location>
</feature>
<dbReference type="GeneID" id="41969178"/>
<feature type="region of interest" description="Disordered" evidence="5">
    <location>
        <begin position="184"/>
        <end position="297"/>
    </location>
</feature>
<protein>
    <recommendedName>
        <fullName evidence="7">MARVEL domain-containing protein</fullName>
    </recommendedName>
</protein>
<comment type="subcellular location">
    <subcellularLocation>
        <location evidence="1">Membrane</location>
        <topology evidence="1">Multi-pass membrane protein</topology>
    </subcellularLocation>
</comment>
<keyword evidence="4 6" id="KW-0472">Membrane</keyword>
<reference evidence="8 10" key="1">
    <citation type="submission" date="2019-06" db="EMBL/GenBank/DDBJ databases">
        <title>Draft genome sequence of the filamentous fungus Phialemoniopsis curvata isolated from diesel fuel.</title>
        <authorList>
            <person name="Varaljay V.A."/>
            <person name="Lyon W.J."/>
            <person name="Crouch A.L."/>
            <person name="Drake C.E."/>
            <person name="Hollomon J.M."/>
            <person name="Nadeau L.J."/>
            <person name="Nunn H.S."/>
            <person name="Stevenson B.S."/>
            <person name="Bojanowski C.L."/>
            <person name="Crookes-Goodson W.J."/>
        </authorList>
    </citation>
    <scope>NUCLEOTIDE SEQUENCE [LARGE SCALE GENOMIC DNA]</scope>
    <source>
        <strain evidence="8 10">D216</strain>
    </source>
</reference>
<evidence type="ECO:0000256" key="5">
    <source>
        <dbReference type="SAM" id="MobiDB-lite"/>
    </source>
</evidence>
<feature type="compositionally biased region" description="Basic and acidic residues" evidence="5">
    <location>
        <begin position="231"/>
        <end position="244"/>
    </location>
</feature>
<dbReference type="PANTHER" id="PTHR37451">
    <property type="entry name" value="MARVEL DOMAIN"/>
    <property type="match status" value="1"/>
</dbReference>
<dbReference type="STRING" id="1093900.A0A507ANI2"/>
<feature type="transmembrane region" description="Helical" evidence="6">
    <location>
        <begin position="50"/>
        <end position="69"/>
    </location>
</feature>
<accession>A0A507ANI2</accession>
<feature type="transmembrane region" description="Helical" evidence="6">
    <location>
        <begin position="81"/>
        <end position="100"/>
    </location>
</feature>
<dbReference type="OrthoDB" id="5284712at2759"/>
<dbReference type="EMBL" id="SKBQ01000007">
    <property type="protein sequence ID" value="TPX08156.1"/>
    <property type="molecule type" value="Genomic_DNA"/>
</dbReference>
<evidence type="ECO:0000256" key="4">
    <source>
        <dbReference type="ARBA" id="ARBA00023136"/>
    </source>
</evidence>
<dbReference type="Proteomes" id="UP000319257">
    <property type="component" value="Unassembled WGS sequence"/>
</dbReference>
<organism evidence="8 10">
    <name type="scientific">Thyridium curvatum</name>
    <dbReference type="NCBI Taxonomy" id="1093900"/>
    <lineage>
        <taxon>Eukaryota</taxon>
        <taxon>Fungi</taxon>
        <taxon>Dikarya</taxon>
        <taxon>Ascomycota</taxon>
        <taxon>Pezizomycotina</taxon>
        <taxon>Sordariomycetes</taxon>
        <taxon>Sordariomycetidae</taxon>
        <taxon>Thyridiales</taxon>
        <taxon>Thyridiaceae</taxon>
        <taxon>Thyridium</taxon>
    </lineage>
</organism>
<comment type="caution">
    <text evidence="8">The sequence shown here is derived from an EMBL/GenBank/DDBJ whole genome shotgun (WGS) entry which is preliminary data.</text>
</comment>
<dbReference type="EMBL" id="SKBQ01000007">
    <property type="protein sequence ID" value="TPX08373.1"/>
    <property type="molecule type" value="Genomic_DNA"/>
</dbReference>
<dbReference type="RefSeq" id="XP_030989867.1">
    <property type="nucleotide sequence ID" value="XM_031135842.1"/>
</dbReference>
<dbReference type="InterPro" id="IPR008253">
    <property type="entry name" value="Marvel"/>
</dbReference>
<name>A0A507ANI2_9PEZI</name>
<keyword evidence="10" id="KW-1185">Reference proteome</keyword>
<evidence type="ECO:0000256" key="3">
    <source>
        <dbReference type="ARBA" id="ARBA00022989"/>
    </source>
</evidence>
<keyword evidence="2 6" id="KW-0812">Transmembrane</keyword>
<evidence type="ECO:0000259" key="7">
    <source>
        <dbReference type="Pfam" id="PF01284"/>
    </source>
</evidence>
<evidence type="ECO:0000313" key="9">
    <source>
        <dbReference type="EMBL" id="TPX08373.1"/>
    </source>
</evidence>
<keyword evidence="3 6" id="KW-1133">Transmembrane helix</keyword>
<dbReference type="PANTHER" id="PTHR37451:SF3">
    <property type="entry name" value="MARVEL DOMAIN-CONTAINING PROTEIN"/>
    <property type="match status" value="1"/>
</dbReference>
<dbReference type="InParanoid" id="A0A507ANI2"/>
<gene>
    <name evidence="8" type="ORF">E0L32_001731</name>
    <name evidence="9" type="ORF">E0L32_001948</name>
</gene>
<feature type="compositionally biased region" description="Basic and acidic residues" evidence="5">
    <location>
        <begin position="189"/>
        <end position="209"/>
    </location>
</feature>
<evidence type="ECO:0000313" key="8">
    <source>
        <dbReference type="EMBL" id="TPX08156.1"/>
    </source>
</evidence>
<feature type="transmembrane region" description="Helical" evidence="6">
    <location>
        <begin position="120"/>
        <end position="143"/>
    </location>
</feature>
<proteinExistence type="predicted"/>
<feature type="transmembrane region" description="Helical" evidence="6">
    <location>
        <begin position="17"/>
        <end position="38"/>
    </location>
</feature>
<evidence type="ECO:0000256" key="1">
    <source>
        <dbReference type="ARBA" id="ARBA00004141"/>
    </source>
</evidence>
<dbReference type="AlphaFoldDB" id="A0A507ANI2"/>
<dbReference type="GO" id="GO:0016020">
    <property type="term" value="C:membrane"/>
    <property type="evidence" value="ECO:0007669"/>
    <property type="project" value="UniProtKB-SubCell"/>
</dbReference>